<dbReference type="EMBL" id="FQZT01000011">
    <property type="protein sequence ID" value="SHJ61900.1"/>
    <property type="molecule type" value="Genomic_DNA"/>
</dbReference>
<evidence type="ECO:0008006" key="3">
    <source>
        <dbReference type="Google" id="ProtNLM"/>
    </source>
</evidence>
<gene>
    <name evidence="1" type="ORF">SAMN02745165_02782</name>
</gene>
<protein>
    <recommendedName>
        <fullName evidence="3">EexN family lipoprotein</fullName>
    </recommendedName>
</protein>
<accession>A0A1M6KSP4</accession>
<sequence>MKTLALTLMLFATTLAGCSEEKAKSVDWYETHSKERIAKLNECAQKGTISQDCKNAQLATHNNSAETPVTDW</sequence>
<dbReference type="OrthoDB" id="6428844at2"/>
<proteinExistence type="predicted"/>
<dbReference type="AlphaFoldDB" id="A0A1M6KSP4"/>
<organism evidence="1 2">
    <name type="scientific">Malonomonas rubra DSM 5091</name>
    <dbReference type="NCBI Taxonomy" id="1122189"/>
    <lineage>
        <taxon>Bacteria</taxon>
        <taxon>Pseudomonadati</taxon>
        <taxon>Thermodesulfobacteriota</taxon>
        <taxon>Desulfuromonadia</taxon>
        <taxon>Desulfuromonadales</taxon>
        <taxon>Geopsychrobacteraceae</taxon>
        <taxon>Malonomonas</taxon>
    </lineage>
</organism>
<evidence type="ECO:0000313" key="2">
    <source>
        <dbReference type="Proteomes" id="UP000184171"/>
    </source>
</evidence>
<dbReference type="STRING" id="1122189.SAMN02745165_02782"/>
<name>A0A1M6KSP4_MALRU</name>
<dbReference type="RefSeq" id="WP_072909349.1">
    <property type="nucleotide sequence ID" value="NZ_FQZT01000011.1"/>
</dbReference>
<dbReference type="Proteomes" id="UP000184171">
    <property type="component" value="Unassembled WGS sequence"/>
</dbReference>
<dbReference type="NCBIfam" id="NF033894">
    <property type="entry name" value="Eex_IncN"/>
    <property type="match status" value="1"/>
</dbReference>
<dbReference type="InterPro" id="IPR047937">
    <property type="entry name" value="Eex_IncN-like"/>
</dbReference>
<evidence type="ECO:0000313" key="1">
    <source>
        <dbReference type="EMBL" id="SHJ61900.1"/>
    </source>
</evidence>
<keyword evidence="2" id="KW-1185">Reference proteome</keyword>
<reference evidence="1 2" key="1">
    <citation type="submission" date="2016-11" db="EMBL/GenBank/DDBJ databases">
        <authorList>
            <person name="Jaros S."/>
            <person name="Januszkiewicz K."/>
            <person name="Wedrychowicz H."/>
        </authorList>
    </citation>
    <scope>NUCLEOTIDE SEQUENCE [LARGE SCALE GENOMIC DNA]</scope>
    <source>
        <strain evidence="1 2">DSM 5091</strain>
    </source>
</reference>
<dbReference type="PROSITE" id="PS51257">
    <property type="entry name" value="PROKAR_LIPOPROTEIN"/>
    <property type="match status" value="1"/>
</dbReference>